<dbReference type="AlphaFoldDB" id="A0A248TD40"/>
<feature type="signal peptide" evidence="1">
    <location>
        <begin position="1"/>
        <end position="21"/>
    </location>
</feature>
<gene>
    <name evidence="2" type="ORF">CKF48_01570</name>
</gene>
<name>A0A248TD40_9BACI</name>
<proteinExistence type="predicted"/>
<protein>
    <recommendedName>
        <fullName evidence="4">Intracellular proteinase inhibitor BsuPI domain-containing protein</fullName>
    </recommendedName>
</protein>
<dbReference type="EMBL" id="CP022983">
    <property type="protein sequence ID" value="ASV66131.1"/>
    <property type="molecule type" value="Genomic_DNA"/>
</dbReference>
<evidence type="ECO:0000313" key="3">
    <source>
        <dbReference type="Proteomes" id="UP000215137"/>
    </source>
</evidence>
<feature type="chain" id="PRO_5039077346" description="Intracellular proteinase inhibitor BsuPI domain-containing protein" evidence="1">
    <location>
        <begin position="22"/>
        <end position="149"/>
    </location>
</feature>
<organism evidence="2 3">
    <name type="scientific">Cytobacillus kochii</name>
    <dbReference type="NCBI Taxonomy" id="859143"/>
    <lineage>
        <taxon>Bacteria</taxon>
        <taxon>Bacillati</taxon>
        <taxon>Bacillota</taxon>
        <taxon>Bacilli</taxon>
        <taxon>Bacillales</taxon>
        <taxon>Bacillaceae</taxon>
        <taxon>Cytobacillus</taxon>
    </lineage>
</organism>
<keyword evidence="3" id="KW-1185">Reference proteome</keyword>
<accession>A0A248TD40</accession>
<dbReference type="RefSeq" id="WP_095369706.1">
    <property type="nucleotide sequence ID" value="NZ_CP022983.1"/>
</dbReference>
<evidence type="ECO:0008006" key="4">
    <source>
        <dbReference type="Google" id="ProtNLM"/>
    </source>
</evidence>
<dbReference type="KEGG" id="bko:CKF48_01570"/>
<reference evidence="2 3" key="1">
    <citation type="submission" date="2017-08" db="EMBL/GenBank/DDBJ databases">
        <title>Complete Genome Sequence of Bacillus kochii Oregon-R-modENCODE STRAIN BDGP4, isolated from Drosophila melanogaster gut.</title>
        <authorList>
            <person name="Wan K.H."/>
            <person name="Yu C."/>
            <person name="Park S."/>
            <person name="Hammonds A.S."/>
            <person name="Booth B.W."/>
            <person name="Celniker S.E."/>
        </authorList>
    </citation>
    <scope>NUCLEOTIDE SEQUENCE [LARGE SCALE GENOMIC DNA]</scope>
    <source>
        <strain evidence="2 3">BDGP4</strain>
    </source>
</reference>
<sequence length="149" mass="17069">MLSRRIFIVCLLFFLSGCTSNDQQSIINHHADALLTKTNELQFRFQLNDKVLLEEEAYVIKVNIHNKELALALGADEIFYGNENGQAVEVIEPEGNKDFFIYMEPIPLQKDLHVFDIENMIENQAVSIEIINNEHSVAKGYLTHFSSQL</sequence>
<dbReference type="PROSITE" id="PS51257">
    <property type="entry name" value="PROKAR_LIPOPROTEIN"/>
    <property type="match status" value="1"/>
</dbReference>
<evidence type="ECO:0000256" key="1">
    <source>
        <dbReference type="SAM" id="SignalP"/>
    </source>
</evidence>
<dbReference type="OrthoDB" id="2912725at2"/>
<evidence type="ECO:0000313" key="2">
    <source>
        <dbReference type="EMBL" id="ASV66131.1"/>
    </source>
</evidence>
<keyword evidence="1" id="KW-0732">Signal</keyword>
<dbReference type="Proteomes" id="UP000215137">
    <property type="component" value="Chromosome"/>
</dbReference>